<dbReference type="EMBL" id="JARQZJ010000036">
    <property type="protein sequence ID" value="KAK9876431.1"/>
    <property type="molecule type" value="Genomic_DNA"/>
</dbReference>
<keyword evidence="2" id="KW-1185">Reference proteome</keyword>
<protein>
    <submittedName>
        <fullName evidence="1">Uncharacterized protein</fullName>
    </submittedName>
</protein>
<evidence type="ECO:0000313" key="2">
    <source>
        <dbReference type="Proteomes" id="UP001431783"/>
    </source>
</evidence>
<evidence type="ECO:0000313" key="1">
    <source>
        <dbReference type="EMBL" id="KAK9876431.1"/>
    </source>
</evidence>
<accession>A0AAW1TXV7</accession>
<proteinExistence type="predicted"/>
<name>A0AAW1TXV7_9CUCU</name>
<dbReference type="Proteomes" id="UP001431783">
    <property type="component" value="Unassembled WGS sequence"/>
</dbReference>
<dbReference type="AlphaFoldDB" id="A0AAW1TXV7"/>
<sequence length="101" mass="11990">MDSLYKTCKNNPRNDDLNQDYKRYRNLLHALIKEAKFDFFKRKIDQNASDGKSVWKIIKTLNENSGEERKEIHIRDKDTNTIVQSQLETANLFNKFFSFVG</sequence>
<comment type="caution">
    <text evidence="1">The sequence shown here is derived from an EMBL/GenBank/DDBJ whole genome shotgun (WGS) entry which is preliminary data.</text>
</comment>
<gene>
    <name evidence="1" type="ORF">WA026_012744</name>
</gene>
<organism evidence="1 2">
    <name type="scientific">Henosepilachna vigintioctopunctata</name>
    <dbReference type="NCBI Taxonomy" id="420089"/>
    <lineage>
        <taxon>Eukaryota</taxon>
        <taxon>Metazoa</taxon>
        <taxon>Ecdysozoa</taxon>
        <taxon>Arthropoda</taxon>
        <taxon>Hexapoda</taxon>
        <taxon>Insecta</taxon>
        <taxon>Pterygota</taxon>
        <taxon>Neoptera</taxon>
        <taxon>Endopterygota</taxon>
        <taxon>Coleoptera</taxon>
        <taxon>Polyphaga</taxon>
        <taxon>Cucujiformia</taxon>
        <taxon>Coccinelloidea</taxon>
        <taxon>Coccinellidae</taxon>
        <taxon>Epilachninae</taxon>
        <taxon>Epilachnini</taxon>
        <taxon>Henosepilachna</taxon>
    </lineage>
</organism>
<reference evidence="1 2" key="1">
    <citation type="submission" date="2023-03" db="EMBL/GenBank/DDBJ databases">
        <title>Genome insight into feeding habits of ladybird beetles.</title>
        <authorList>
            <person name="Li H.-S."/>
            <person name="Huang Y.-H."/>
            <person name="Pang H."/>
        </authorList>
    </citation>
    <scope>NUCLEOTIDE SEQUENCE [LARGE SCALE GENOMIC DNA]</scope>
    <source>
        <strain evidence="1">SYSU_2023b</strain>
        <tissue evidence="1">Whole body</tissue>
    </source>
</reference>